<accession>W9CQV6</accession>
<comment type="function">
    <text evidence="14">Dicer-like endonuclease involved in cleaving double-stranded RNA in the RNA interference (RNAi) pathway. Produces 21 to 25 bp dsRNAs (siRNAs) which target the selective destruction of homologous RNAs leading to sequence-specific suppression of gene expression, called post-transcriptional gene silencing (PTGS). Part of a broad host defense response against viral infection and transposons.</text>
</comment>
<dbReference type="SMART" id="SM00487">
    <property type="entry name" value="DEXDc"/>
    <property type="match status" value="1"/>
</dbReference>
<keyword evidence="12" id="KW-0051">Antiviral defense</keyword>
<dbReference type="SUPFAM" id="SSF52540">
    <property type="entry name" value="P-loop containing nucleoside triphosphate hydrolases"/>
    <property type="match status" value="1"/>
</dbReference>
<evidence type="ECO:0000256" key="3">
    <source>
        <dbReference type="ARBA" id="ARBA00022721"/>
    </source>
</evidence>
<dbReference type="GO" id="GO:0051607">
    <property type="term" value="P:defense response to virus"/>
    <property type="evidence" value="ECO:0007669"/>
    <property type="project" value="UniProtKB-KW"/>
</dbReference>
<keyword evidence="4" id="KW-0479">Metal-binding</keyword>
<dbReference type="GO" id="GO:0005634">
    <property type="term" value="C:nucleus"/>
    <property type="evidence" value="ECO:0007669"/>
    <property type="project" value="TreeGrafter"/>
</dbReference>
<dbReference type="Gene3D" id="3.30.160.380">
    <property type="entry name" value="Dicer dimerisation domain"/>
    <property type="match status" value="1"/>
</dbReference>
<dbReference type="PROSITE" id="PS50137">
    <property type="entry name" value="DS_RBD"/>
    <property type="match status" value="1"/>
</dbReference>
<dbReference type="Pfam" id="PF03368">
    <property type="entry name" value="Dicer_dimer"/>
    <property type="match status" value="1"/>
</dbReference>
<evidence type="ECO:0000256" key="13">
    <source>
        <dbReference type="ARBA" id="ARBA00023211"/>
    </source>
</evidence>
<dbReference type="GO" id="GO:0030422">
    <property type="term" value="P:siRNA processing"/>
    <property type="evidence" value="ECO:0007669"/>
    <property type="project" value="TreeGrafter"/>
</dbReference>
<dbReference type="Gene3D" id="3.40.50.300">
    <property type="entry name" value="P-loop containing nucleotide triphosphate hydrolases"/>
    <property type="match status" value="2"/>
</dbReference>
<dbReference type="InterPro" id="IPR014720">
    <property type="entry name" value="dsRBD_dom"/>
</dbReference>
<reference evidence="21 22" key="1">
    <citation type="journal article" date="2014" name="Genome Announc.">
        <title>Draft genome sequence of Sclerotinia borealis, a psychrophilic plant pathogenic fungus.</title>
        <authorList>
            <person name="Mardanov A.V."/>
            <person name="Beletsky A.V."/>
            <person name="Kadnikov V.V."/>
            <person name="Ignatov A.N."/>
            <person name="Ravin N.V."/>
        </authorList>
    </citation>
    <scope>NUCLEOTIDE SEQUENCE [LARGE SCALE GENOMIC DNA]</scope>
    <source>
        <strain evidence="22">F-4157</strain>
    </source>
</reference>
<dbReference type="GO" id="GO:0046872">
    <property type="term" value="F:metal ion binding"/>
    <property type="evidence" value="ECO:0007669"/>
    <property type="project" value="UniProtKB-KW"/>
</dbReference>
<evidence type="ECO:0000259" key="16">
    <source>
        <dbReference type="PROSITE" id="PS50137"/>
    </source>
</evidence>
<evidence type="ECO:0000256" key="4">
    <source>
        <dbReference type="ARBA" id="ARBA00022723"/>
    </source>
</evidence>
<evidence type="ECO:0000259" key="17">
    <source>
        <dbReference type="PROSITE" id="PS50142"/>
    </source>
</evidence>
<dbReference type="PANTHER" id="PTHR14950">
    <property type="entry name" value="DICER-RELATED"/>
    <property type="match status" value="1"/>
</dbReference>
<comment type="caution">
    <text evidence="21">The sequence shown here is derived from an EMBL/GenBank/DDBJ whole genome shotgun (WGS) entry which is preliminary data.</text>
</comment>
<dbReference type="InterPro" id="IPR014001">
    <property type="entry name" value="Helicase_ATP-bd"/>
</dbReference>
<dbReference type="EMBL" id="AYSA01000120">
    <property type="protein sequence ID" value="ESZ96850.1"/>
    <property type="molecule type" value="Genomic_DNA"/>
</dbReference>
<evidence type="ECO:0000256" key="15">
    <source>
        <dbReference type="PROSITE-ProRule" id="PRU00657"/>
    </source>
</evidence>
<evidence type="ECO:0000256" key="14">
    <source>
        <dbReference type="ARBA" id="ARBA00025403"/>
    </source>
</evidence>
<dbReference type="Pfam" id="PF00270">
    <property type="entry name" value="DEAD"/>
    <property type="match status" value="1"/>
</dbReference>
<dbReference type="PROSITE" id="PS51194">
    <property type="entry name" value="HELICASE_CTER"/>
    <property type="match status" value="1"/>
</dbReference>
<evidence type="ECO:0000256" key="8">
    <source>
        <dbReference type="ARBA" id="ARBA00022806"/>
    </source>
</evidence>
<dbReference type="PROSITE" id="PS50142">
    <property type="entry name" value="RNASE_3_2"/>
    <property type="match status" value="2"/>
</dbReference>
<evidence type="ECO:0000256" key="9">
    <source>
        <dbReference type="ARBA" id="ARBA00022840"/>
    </source>
</evidence>
<feature type="domain" description="Helicase C-terminal" evidence="19">
    <location>
        <begin position="419"/>
        <end position="589"/>
    </location>
</feature>
<dbReference type="SUPFAM" id="SSF69065">
    <property type="entry name" value="RNase III domain-like"/>
    <property type="match status" value="2"/>
</dbReference>
<dbReference type="GO" id="GO:0003723">
    <property type="term" value="F:RNA binding"/>
    <property type="evidence" value="ECO:0007669"/>
    <property type="project" value="UniProtKB-UniRule"/>
</dbReference>
<dbReference type="STRING" id="1432307.W9CQV6"/>
<dbReference type="GO" id="GO:0005524">
    <property type="term" value="F:ATP binding"/>
    <property type="evidence" value="ECO:0007669"/>
    <property type="project" value="UniProtKB-KW"/>
</dbReference>
<comment type="similarity">
    <text evidence="15">Belongs to the helicase family. Dicer subfamily.</text>
</comment>
<keyword evidence="9" id="KW-0067">ATP-binding</keyword>
<proteinExistence type="inferred from homology"/>
<dbReference type="CDD" id="cd00593">
    <property type="entry name" value="RIBOc"/>
    <property type="match status" value="2"/>
</dbReference>
<dbReference type="PANTHER" id="PTHR14950:SF37">
    <property type="entry name" value="ENDORIBONUCLEASE DICER"/>
    <property type="match status" value="1"/>
</dbReference>
<dbReference type="InterPro" id="IPR036389">
    <property type="entry name" value="RNase_III_sf"/>
</dbReference>
<comment type="cofactor">
    <cofactor evidence="1">
        <name>Mn(2+)</name>
        <dbReference type="ChEBI" id="CHEBI:29035"/>
    </cofactor>
</comment>
<feature type="domain" description="Helicase ATP-binding" evidence="18">
    <location>
        <begin position="76"/>
        <end position="253"/>
    </location>
</feature>
<dbReference type="GO" id="GO:0050688">
    <property type="term" value="P:regulation of defense response to virus"/>
    <property type="evidence" value="ECO:0007669"/>
    <property type="project" value="UniProtKB-KW"/>
</dbReference>
<evidence type="ECO:0000313" key="22">
    <source>
        <dbReference type="Proteomes" id="UP000019487"/>
    </source>
</evidence>
<dbReference type="InterPro" id="IPR038248">
    <property type="entry name" value="Dicer_dimer_sf"/>
</dbReference>
<dbReference type="FunFam" id="1.10.1520.10:FF:000015">
    <property type="entry name" value="Dicer-like protein 1"/>
    <property type="match status" value="1"/>
</dbReference>
<dbReference type="GO" id="GO:0005737">
    <property type="term" value="C:cytoplasm"/>
    <property type="evidence" value="ECO:0007669"/>
    <property type="project" value="TreeGrafter"/>
</dbReference>
<feature type="domain" description="Dicer dsRNA-binding fold" evidence="20">
    <location>
        <begin position="610"/>
        <end position="705"/>
    </location>
</feature>
<evidence type="ECO:0000256" key="10">
    <source>
        <dbReference type="ARBA" id="ARBA00022842"/>
    </source>
</evidence>
<evidence type="ECO:0000313" key="21">
    <source>
        <dbReference type="EMBL" id="ESZ96850.1"/>
    </source>
</evidence>
<dbReference type="Pfam" id="PF00636">
    <property type="entry name" value="Ribonuclease_3"/>
    <property type="match status" value="2"/>
</dbReference>
<keyword evidence="11 15" id="KW-0694">RNA-binding</keyword>
<keyword evidence="7" id="KW-0378">Hydrolase</keyword>
<dbReference type="Pfam" id="PF00271">
    <property type="entry name" value="Helicase_C"/>
    <property type="match status" value="1"/>
</dbReference>
<evidence type="ECO:0000256" key="12">
    <source>
        <dbReference type="ARBA" id="ARBA00023118"/>
    </source>
</evidence>
<evidence type="ECO:0000256" key="7">
    <source>
        <dbReference type="ARBA" id="ARBA00022801"/>
    </source>
</evidence>
<dbReference type="InterPro" id="IPR000999">
    <property type="entry name" value="RNase_III_dom"/>
</dbReference>
<dbReference type="GO" id="GO:0004386">
    <property type="term" value="F:helicase activity"/>
    <property type="evidence" value="ECO:0007669"/>
    <property type="project" value="UniProtKB-KW"/>
</dbReference>
<evidence type="ECO:0000256" key="11">
    <source>
        <dbReference type="ARBA" id="ARBA00022884"/>
    </source>
</evidence>
<dbReference type="Gene3D" id="1.10.1520.10">
    <property type="entry name" value="Ribonuclease III domain"/>
    <property type="match status" value="2"/>
</dbReference>
<evidence type="ECO:0000256" key="1">
    <source>
        <dbReference type="ARBA" id="ARBA00001936"/>
    </source>
</evidence>
<dbReference type="InterPro" id="IPR011545">
    <property type="entry name" value="DEAD/DEAH_box_helicase_dom"/>
</dbReference>
<evidence type="ECO:0000256" key="5">
    <source>
        <dbReference type="ARBA" id="ARBA00022737"/>
    </source>
</evidence>
<feature type="domain" description="RNase III" evidence="17">
    <location>
        <begin position="963"/>
        <end position="1104"/>
    </location>
</feature>
<keyword evidence="8" id="KW-0347">Helicase</keyword>
<gene>
    <name evidence="21" type="ORF">SBOR_2771</name>
</gene>
<evidence type="ECO:0000256" key="6">
    <source>
        <dbReference type="ARBA" id="ARBA00022741"/>
    </source>
</evidence>
<dbReference type="FunFam" id="3.40.50.300:FF:002480">
    <property type="entry name" value="Dicer-like protein 2"/>
    <property type="match status" value="1"/>
</dbReference>
<keyword evidence="6" id="KW-0547">Nucleotide-binding</keyword>
<dbReference type="GO" id="GO:0004525">
    <property type="term" value="F:ribonuclease III activity"/>
    <property type="evidence" value="ECO:0007669"/>
    <property type="project" value="InterPro"/>
</dbReference>
<dbReference type="FunFam" id="1.10.1520.10:FF:000032">
    <property type="entry name" value="Dicer-like protein 2"/>
    <property type="match status" value="1"/>
</dbReference>
<dbReference type="PROSITE" id="PS00517">
    <property type="entry name" value="RNASE_3_1"/>
    <property type="match status" value="1"/>
</dbReference>
<organism evidence="21 22">
    <name type="scientific">Sclerotinia borealis (strain F-4128)</name>
    <dbReference type="NCBI Taxonomy" id="1432307"/>
    <lineage>
        <taxon>Eukaryota</taxon>
        <taxon>Fungi</taxon>
        <taxon>Dikarya</taxon>
        <taxon>Ascomycota</taxon>
        <taxon>Pezizomycotina</taxon>
        <taxon>Leotiomycetes</taxon>
        <taxon>Helotiales</taxon>
        <taxon>Sclerotiniaceae</taxon>
        <taxon>Sclerotinia</taxon>
    </lineage>
</organism>
<dbReference type="SMART" id="SM00535">
    <property type="entry name" value="RIBOc"/>
    <property type="match status" value="2"/>
</dbReference>
<feature type="domain" description="DRBM" evidence="16">
    <location>
        <begin position="1356"/>
        <end position="1429"/>
    </location>
</feature>
<keyword evidence="3" id="KW-0930">Antiviral protein</keyword>
<dbReference type="InterPro" id="IPR001650">
    <property type="entry name" value="Helicase_C-like"/>
</dbReference>
<evidence type="ECO:0000256" key="2">
    <source>
        <dbReference type="ARBA" id="ARBA00001946"/>
    </source>
</evidence>
<dbReference type="CDD" id="cd18802">
    <property type="entry name" value="SF2_C_dicer"/>
    <property type="match status" value="1"/>
</dbReference>
<evidence type="ECO:0000259" key="19">
    <source>
        <dbReference type="PROSITE" id="PS51194"/>
    </source>
</evidence>
<dbReference type="Proteomes" id="UP000019487">
    <property type="component" value="Unassembled WGS sequence"/>
</dbReference>
<keyword evidence="10" id="KW-0460">Magnesium</keyword>
<sequence length="1448" mass="162488">MSDPKADSYVAGSLVNDRNVMEGNLNNSTTGGGPDEVIEDLCSSVLPLSGENEDGGSEGGKGENMTVTPRTYQLEMLEESLKGNVIVAMDTGSGKTHVAVLRILTELERMGPDKLIWVLAPTVALCIQHAEYFQANITSVLIKLLVGADGVDRWTEQRQWDAILRDVKVVVSPYQILLDALTHGFVCMERLSLIVFDEAHNCLNKAPGAKIMTSFFHPNKSKVPLPHILGLSASPVMRSDPQSLSKIEEILDAVCRTPKIHQADLRLRVKLPVLSIIDYIPEPEHIMTKSCASLGKVIQDLNIFEDPDVLSLKSSDLETSQRKLAGILKSYKTFSQTQLRSIYNTSNKIILPELGSWATDYYISAVVTKYLKAMTATDLFAVVDTAAGQKLYIAKALEKVQLSPSVLTVTSSVTNKAARLLEIIVQQEPPFSAIIFVQERATVYVLAHLLSHHPLLKKRFNIGAMVGTSSNSNRTQNVGELVDLDQQKDTLSRFKHGKIDILIATNVLEEGIDVSACNLVICFSKPANLKSFIQRRGRARQQDSKLVLLDAVGDEIIDWHELEKNMRKMYEDEMRELQHIFETENADEQSEDGRFLRIESTGARLDLDNAVAHLHHFCSVLPAKEFFDRRPEFVYSSDLGSKYIQAKVILPPSVFGALRVHKSPGLWLSEKGAAKDAAFEAYVALHKAGLVNDNLLPLMVHDKVIDELTLKPVDTRASTLEVRERLDPWLDVAREWKEAEHNPGIVRTSLMSLDGLKMELCLPFEPPPISPLKLYWDANTEFSVDFTNNTKVGTSETTMAQALNDTYLLLSGAFGRRFAIQPRRMVTQFLVHQASVSLSLDYRQIHLDEPFQNTGFVRRSLEPAQPYIFKKWLPSKPSIDEVQHTLGYLDAPVDVPHLALTLVSRRADFLHQIKNQSSSVSSKQFSYVLPASTCVQDAMPSQLLQFGMMIPSITHHIEIQLIVDRLSRTILKDLEINDRSHIQAAITTSSYDGNLNYQRLEFLGDTILKLCTSVQLMAEFPRWHEGYLSLMKDRIVSNSRLSRAAVEVGLDEYIITKAFTGLKWRPLYVENYLNITEPKTRQMSSKTLADVVEALIGVCMIDGGIPKALKSLQLFFPELNWLPLETRQISLHQRAPDNLNLPITLQPVEQILAYTFTKKSLLIEAMTHPSYSIGSQSLERLEFLGDAILDYVIVTSMWSHETELSHFQMHLLRSALVNADFLAFLCMEMSIEQDVTNLTQGNDGTIYETPTRRRVPLAGFLRHSSHDFSIYQKQAWSRHRELREQILAAIYTGTKVPWALLLRLDAKKFFSDMIESLLGAIWIDSGSMEVCTAIVERMGVLKYMRRIIREGVEIMHPKEELGLVAGTEKVKYVMRNRNEGVEGEAGEASIEYLCKVFVGEKEIVEVGGGVRKEEIQAKAAEKAVEILRASARDKGMENVEEGDMMGID</sequence>
<feature type="domain" description="RNase III" evidence="17">
    <location>
        <begin position="1145"/>
        <end position="1326"/>
    </location>
</feature>
<dbReference type="HOGENOM" id="CLU_000907_4_6_1"/>
<dbReference type="PROSITE" id="PS51327">
    <property type="entry name" value="DICER_DSRBF"/>
    <property type="match status" value="1"/>
</dbReference>
<keyword evidence="13" id="KW-0464">Manganese</keyword>
<name>W9CQV6_SCLBF</name>
<dbReference type="InterPro" id="IPR027417">
    <property type="entry name" value="P-loop_NTPase"/>
</dbReference>
<dbReference type="InterPro" id="IPR005034">
    <property type="entry name" value="Dicer_dimerisation"/>
</dbReference>
<evidence type="ECO:0000259" key="18">
    <source>
        <dbReference type="PROSITE" id="PS51192"/>
    </source>
</evidence>
<protein>
    <submittedName>
        <fullName evidence="21">RNase3 domain-containing protein</fullName>
    </submittedName>
</protein>
<evidence type="ECO:0000259" key="20">
    <source>
        <dbReference type="PROSITE" id="PS51327"/>
    </source>
</evidence>
<dbReference type="PROSITE" id="PS51192">
    <property type="entry name" value="HELICASE_ATP_BIND_1"/>
    <property type="match status" value="1"/>
</dbReference>
<keyword evidence="22" id="KW-1185">Reference proteome</keyword>
<comment type="cofactor">
    <cofactor evidence="2">
        <name>Mg(2+)</name>
        <dbReference type="ChEBI" id="CHEBI:18420"/>
    </cofactor>
</comment>
<dbReference type="OrthoDB" id="416741at2759"/>
<keyword evidence="5" id="KW-0677">Repeat</keyword>
<dbReference type="SMART" id="SM00490">
    <property type="entry name" value="HELICc"/>
    <property type="match status" value="1"/>
</dbReference>